<sequence length="136" mass="15865">MAGVDAGSDRLQDGFQHRDETLQDHPTALLLDPDHGSESAAEKPARLRPKDLKYNGFRNFSCPLPSDEDGEKQLLYVYGDMSNWWEWEDWNDPLRDEGDRREWVFEKDLRAKDEAALELLLATVRERRRKLHVSNV</sequence>
<dbReference type="Proteomes" id="UP001498421">
    <property type="component" value="Unassembled WGS sequence"/>
</dbReference>
<protein>
    <submittedName>
        <fullName evidence="2">Uncharacterized protein</fullName>
    </submittedName>
</protein>
<name>A0ABR1IBD1_9HYPO</name>
<proteinExistence type="predicted"/>
<feature type="compositionally biased region" description="Basic and acidic residues" evidence="1">
    <location>
        <begin position="7"/>
        <end position="23"/>
    </location>
</feature>
<dbReference type="EMBL" id="JAZAVK010000023">
    <property type="protein sequence ID" value="KAK7430067.1"/>
    <property type="molecule type" value="Genomic_DNA"/>
</dbReference>
<feature type="compositionally biased region" description="Basic and acidic residues" evidence="1">
    <location>
        <begin position="32"/>
        <end position="48"/>
    </location>
</feature>
<organism evidence="2 3">
    <name type="scientific">Neonectria magnoliae</name>
    <dbReference type="NCBI Taxonomy" id="2732573"/>
    <lineage>
        <taxon>Eukaryota</taxon>
        <taxon>Fungi</taxon>
        <taxon>Dikarya</taxon>
        <taxon>Ascomycota</taxon>
        <taxon>Pezizomycotina</taxon>
        <taxon>Sordariomycetes</taxon>
        <taxon>Hypocreomycetidae</taxon>
        <taxon>Hypocreales</taxon>
        <taxon>Nectriaceae</taxon>
        <taxon>Neonectria</taxon>
    </lineage>
</organism>
<comment type="caution">
    <text evidence="2">The sequence shown here is derived from an EMBL/GenBank/DDBJ whole genome shotgun (WGS) entry which is preliminary data.</text>
</comment>
<evidence type="ECO:0000256" key="1">
    <source>
        <dbReference type="SAM" id="MobiDB-lite"/>
    </source>
</evidence>
<feature type="region of interest" description="Disordered" evidence="1">
    <location>
        <begin position="1"/>
        <end position="48"/>
    </location>
</feature>
<evidence type="ECO:0000313" key="3">
    <source>
        <dbReference type="Proteomes" id="UP001498421"/>
    </source>
</evidence>
<accession>A0ABR1IBD1</accession>
<gene>
    <name evidence="2" type="ORF">QQZ08_003458</name>
</gene>
<evidence type="ECO:0000313" key="2">
    <source>
        <dbReference type="EMBL" id="KAK7430067.1"/>
    </source>
</evidence>
<reference evidence="2 3" key="1">
    <citation type="journal article" date="2025" name="Microbiol. Resour. Announc.">
        <title>Draft genome sequences for Neonectria magnoliae and Neonectria punicea, canker pathogens of Liriodendron tulipifera and Acer saccharum in West Virginia.</title>
        <authorList>
            <person name="Petronek H.M."/>
            <person name="Kasson M.T."/>
            <person name="Metheny A.M."/>
            <person name="Stauder C.M."/>
            <person name="Lovett B."/>
            <person name="Lynch S.C."/>
            <person name="Garnas J.R."/>
            <person name="Kasson L.R."/>
            <person name="Stajich J.E."/>
        </authorList>
    </citation>
    <scope>NUCLEOTIDE SEQUENCE [LARGE SCALE GENOMIC DNA]</scope>
    <source>
        <strain evidence="2 3">NRRL 64651</strain>
    </source>
</reference>
<keyword evidence="3" id="KW-1185">Reference proteome</keyword>